<evidence type="ECO:0000256" key="4">
    <source>
        <dbReference type="SAM" id="Coils"/>
    </source>
</evidence>
<reference evidence="5 6" key="1">
    <citation type="submission" date="2021-02" db="EMBL/GenBank/DDBJ databases">
        <title>Variation within the Batrachochytrium salamandrivorans European outbreak.</title>
        <authorList>
            <person name="Kelly M."/>
            <person name="Pasmans F."/>
            <person name="Shea T.P."/>
            <person name="Munoz J.F."/>
            <person name="Carranza S."/>
            <person name="Cuomo C.A."/>
            <person name="Martel A."/>
        </authorList>
    </citation>
    <scope>NUCLEOTIDE SEQUENCE [LARGE SCALE GENOMIC DNA]</scope>
    <source>
        <strain evidence="5 6">AMFP18/2</strain>
    </source>
</reference>
<dbReference type="InterPro" id="IPR004127">
    <property type="entry name" value="Prefoldin_subunit_alpha"/>
</dbReference>
<keyword evidence="4" id="KW-0175">Coiled coil</keyword>
<protein>
    <recommendedName>
        <fullName evidence="3">Prefoldin subunit 3</fullName>
    </recommendedName>
</protein>
<comment type="similarity">
    <text evidence="1 3">Belongs to the prefoldin subunit alpha family.</text>
</comment>
<evidence type="ECO:0000256" key="1">
    <source>
        <dbReference type="ARBA" id="ARBA00010048"/>
    </source>
</evidence>
<keyword evidence="6" id="KW-1185">Reference proteome</keyword>
<gene>
    <name evidence="5" type="ORF">BASA50_005168</name>
</gene>
<dbReference type="InterPro" id="IPR009053">
    <property type="entry name" value="Prefoldin"/>
</dbReference>
<evidence type="ECO:0000313" key="5">
    <source>
        <dbReference type="EMBL" id="KAH6596463.1"/>
    </source>
</evidence>
<accession>A0ABQ8FDN6</accession>
<comment type="caution">
    <text evidence="5">The sequence shown here is derived from an EMBL/GenBank/DDBJ whole genome shotgun (WGS) entry which is preliminary data.</text>
</comment>
<organism evidence="5 6">
    <name type="scientific">Batrachochytrium salamandrivorans</name>
    <dbReference type="NCBI Taxonomy" id="1357716"/>
    <lineage>
        <taxon>Eukaryota</taxon>
        <taxon>Fungi</taxon>
        <taxon>Fungi incertae sedis</taxon>
        <taxon>Chytridiomycota</taxon>
        <taxon>Chytridiomycota incertae sedis</taxon>
        <taxon>Chytridiomycetes</taxon>
        <taxon>Rhizophydiales</taxon>
        <taxon>Rhizophydiales incertae sedis</taxon>
        <taxon>Batrachochytrium</taxon>
    </lineage>
</organism>
<keyword evidence="2 3" id="KW-0143">Chaperone</keyword>
<proteinExistence type="inferred from homology"/>
<dbReference type="PANTHER" id="PTHR12409">
    <property type="entry name" value="PREFOLDIN SUBUNIT 3"/>
    <property type="match status" value="1"/>
</dbReference>
<dbReference type="Proteomes" id="UP001648503">
    <property type="component" value="Unassembled WGS sequence"/>
</dbReference>
<feature type="coiled-coil region" evidence="4">
    <location>
        <begin position="131"/>
        <end position="158"/>
    </location>
</feature>
<dbReference type="EMBL" id="JAFCIX010000227">
    <property type="protein sequence ID" value="KAH6596463.1"/>
    <property type="molecule type" value="Genomic_DNA"/>
</dbReference>
<dbReference type="SUPFAM" id="SSF46579">
    <property type="entry name" value="Prefoldin"/>
    <property type="match status" value="1"/>
</dbReference>
<dbReference type="PANTHER" id="PTHR12409:SF0">
    <property type="entry name" value="PREFOLDIN SUBUNIT 3"/>
    <property type="match status" value="1"/>
</dbReference>
<evidence type="ECO:0000256" key="2">
    <source>
        <dbReference type="ARBA" id="ARBA00023186"/>
    </source>
</evidence>
<comment type="subunit">
    <text evidence="3">Heterohexamer of two PFD-alpha type and four PFD-beta type subunits.</text>
</comment>
<dbReference type="Pfam" id="PF02996">
    <property type="entry name" value="Prefoldin"/>
    <property type="match status" value="1"/>
</dbReference>
<comment type="function">
    <text evidence="3">Binds specifically to cytosolic chaperonin (c-CPN) and transfers target proteins to it. Binds to nascent polypeptide chain and promotes folding in an environment in which there are many competing pathways for nonnative proteins.</text>
</comment>
<dbReference type="InterPro" id="IPR016655">
    <property type="entry name" value="PFD3"/>
</dbReference>
<dbReference type="CDD" id="cd23156">
    <property type="entry name" value="Prefoldin_3"/>
    <property type="match status" value="1"/>
</dbReference>
<dbReference type="Gene3D" id="1.10.287.370">
    <property type="match status" value="1"/>
</dbReference>
<dbReference type="PIRSF" id="PIRSF016396">
    <property type="entry name" value="Prefoldin_subunit_3"/>
    <property type="match status" value="1"/>
</dbReference>
<evidence type="ECO:0000313" key="6">
    <source>
        <dbReference type="Proteomes" id="UP001648503"/>
    </source>
</evidence>
<name>A0ABQ8FDN6_9FUNG</name>
<sequence length="179" mass="20792">MKSLQENPRGIPQAPFMDDVKKFVPDGDYEGILQRFQELVSKYRFMQTHALQRQESLDSKIPEIKKSLDMVIFLQTKQESVEPIEAEFELSDTLWTKARIPPTGKVNIWLGANVMLEYTIEEAKELLSSKLNSASISREQVKEDLEFLREQITTMEVNMARVYNDGVRHRRVEKETGKV</sequence>
<evidence type="ECO:0000256" key="3">
    <source>
        <dbReference type="PIRNR" id="PIRNR016396"/>
    </source>
</evidence>